<name>A0AAW0FJG4_9APHY</name>
<dbReference type="InterPro" id="IPR001338">
    <property type="entry name" value="Class_I_Hydrophobin"/>
</dbReference>
<dbReference type="CDD" id="cd23507">
    <property type="entry name" value="hydrophobin_I"/>
    <property type="match status" value="1"/>
</dbReference>
<accession>A0AAW0FJG4</accession>
<dbReference type="GO" id="GO:0009277">
    <property type="term" value="C:fungal-type cell wall"/>
    <property type="evidence" value="ECO:0007669"/>
    <property type="project" value="InterPro"/>
</dbReference>
<comment type="caution">
    <text evidence="7">The sequence shown here is derived from an EMBL/GenBank/DDBJ whole genome shotgun (WGS) entry which is preliminary data.</text>
</comment>
<dbReference type="EMBL" id="JASBNA010000040">
    <property type="protein sequence ID" value="KAK7681585.1"/>
    <property type="molecule type" value="Genomic_DNA"/>
</dbReference>
<feature type="chain" id="PRO_5043098326" description="Hydrophobin" evidence="6">
    <location>
        <begin position="22"/>
        <end position="115"/>
    </location>
</feature>
<gene>
    <name evidence="7" type="ORF">QCA50_015318</name>
</gene>
<keyword evidence="3 6" id="KW-0134">Cell wall</keyword>
<evidence type="ECO:0000256" key="6">
    <source>
        <dbReference type="RuleBase" id="RU365009"/>
    </source>
</evidence>
<sequence length="115" mass="11297">MFTRTFSTIASALLLASFAMAVPQFVPGAAGSCNVGDLQCCDQVQTPDSESLTGIFGALGISADNLSGLVGVTCTPITGIGAGSGSSCQANPVCCDDNSFGGAVSLGCVPVNLSL</sequence>
<keyword evidence="6" id="KW-0732">Signal</keyword>
<dbReference type="SMART" id="SM00075">
    <property type="entry name" value="HYDRO"/>
    <property type="match status" value="1"/>
</dbReference>
<evidence type="ECO:0000256" key="5">
    <source>
        <dbReference type="ARBA" id="ARBA00023157"/>
    </source>
</evidence>
<organism evidence="7 8">
    <name type="scientific">Cerrena zonata</name>
    <dbReference type="NCBI Taxonomy" id="2478898"/>
    <lineage>
        <taxon>Eukaryota</taxon>
        <taxon>Fungi</taxon>
        <taxon>Dikarya</taxon>
        <taxon>Basidiomycota</taxon>
        <taxon>Agaricomycotina</taxon>
        <taxon>Agaricomycetes</taxon>
        <taxon>Polyporales</taxon>
        <taxon>Cerrenaceae</taxon>
        <taxon>Cerrena</taxon>
    </lineage>
</organism>
<keyword evidence="8" id="KW-1185">Reference proteome</keyword>
<proteinExistence type="inferred from homology"/>
<keyword evidence="5 6" id="KW-1015">Disulfide bond</keyword>
<keyword evidence="4 6" id="KW-0964">Secreted</keyword>
<dbReference type="AlphaFoldDB" id="A0AAW0FJG4"/>
<evidence type="ECO:0000313" key="8">
    <source>
        <dbReference type="Proteomes" id="UP001385951"/>
    </source>
</evidence>
<dbReference type="GO" id="GO:0005199">
    <property type="term" value="F:structural constituent of cell wall"/>
    <property type="evidence" value="ECO:0007669"/>
    <property type="project" value="InterPro"/>
</dbReference>
<evidence type="ECO:0000256" key="4">
    <source>
        <dbReference type="ARBA" id="ARBA00022525"/>
    </source>
</evidence>
<protein>
    <recommendedName>
        <fullName evidence="6">Hydrophobin</fullName>
    </recommendedName>
</protein>
<dbReference type="Proteomes" id="UP001385951">
    <property type="component" value="Unassembled WGS sequence"/>
</dbReference>
<feature type="signal peptide" evidence="6">
    <location>
        <begin position="1"/>
        <end position="21"/>
    </location>
</feature>
<evidence type="ECO:0000313" key="7">
    <source>
        <dbReference type="EMBL" id="KAK7681585.1"/>
    </source>
</evidence>
<comment type="similarity">
    <text evidence="2 6">Belongs to the fungal hydrophobin family.</text>
</comment>
<comment type="subcellular location">
    <subcellularLocation>
        <location evidence="1 6">Secreted</location>
        <location evidence="1 6">Cell wall</location>
    </subcellularLocation>
</comment>
<evidence type="ECO:0000256" key="3">
    <source>
        <dbReference type="ARBA" id="ARBA00022512"/>
    </source>
</evidence>
<evidence type="ECO:0000256" key="1">
    <source>
        <dbReference type="ARBA" id="ARBA00004191"/>
    </source>
</evidence>
<reference evidence="7 8" key="1">
    <citation type="submission" date="2022-09" db="EMBL/GenBank/DDBJ databases">
        <authorList>
            <person name="Palmer J.M."/>
        </authorList>
    </citation>
    <scope>NUCLEOTIDE SEQUENCE [LARGE SCALE GENOMIC DNA]</scope>
    <source>
        <strain evidence="7 8">DSM 7382</strain>
    </source>
</reference>
<dbReference type="Pfam" id="PF01185">
    <property type="entry name" value="Hydrophobin"/>
    <property type="match status" value="1"/>
</dbReference>
<evidence type="ECO:0000256" key="2">
    <source>
        <dbReference type="ARBA" id="ARBA00010446"/>
    </source>
</evidence>
<dbReference type="PROSITE" id="PS51257">
    <property type="entry name" value="PROKAR_LIPOPROTEIN"/>
    <property type="match status" value="1"/>
</dbReference>